<organism evidence="1 2">
    <name type="scientific">Vitis vinifera</name>
    <name type="common">Grape</name>
    <dbReference type="NCBI Taxonomy" id="29760"/>
    <lineage>
        <taxon>Eukaryota</taxon>
        <taxon>Viridiplantae</taxon>
        <taxon>Streptophyta</taxon>
        <taxon>Embryophyta</taxon>
        <taxon>Tracheophyta</taxon>
        <taxon>Spermatophyta</taxon>
        <taxon>Magnoliopsida</taxon>
        <taxon>eudicotyledons</taxon>
        <taxon>Gunneridae</taxon>
        <taxon>Pentapetalae</taxon>
        <taxon>rosids</taxon>
        <taxon>Vitales</taxon>
        <taxon>Vitaceae</taxon>
        <taxon>Viteae</taxon>
        <taxon>Vitis</taxon>
    </lineage>
</organism>
<dbReference type="InterPro" id="IPR012337">
    <property type="entry name" value="RNaseH-like_sf"/>
</dbReference>
<dbReference type="SUPFAM" id="SSF53098">
    <property type="entry name" value="Ribonuclease H-like"/>
    <property type="match status" value="1"/>
</dbReference>
<reference evidence="1 2" key="1">
    <citation type="journal article" date="2018" name="PLoS Genet.">
        <title>Population sequencing reveals clonal diversity and ancestral inbreeding in the grapevine cultivar Chardonnay.</title>
        <authorList>
            <person name="Roach M.J."/>
            <person name="Johnson D.L."/>
            <person name="Bohlmann J."/>
            <person name="van Vuuren H.J."/>
            <person name="Jones S.J."/>
            <person name="Pretorius I.S."/>
            <person name="Schmidt S.A."/>
            <person name="Borneman A.R."/>
        </authorList>
    </citation>
    <scope>NUCLEOTIDE SEQUENCE [LARGE SCALE GENOMIC DNA]</scope>
    <source>
        <strain evidence="2">cv. Chardonnay</strain>
        <tissue evidence="1">Leaf</tissue>
    </source>
</reference>
<evidence type="ECO:0000313" key="1">
    <source>
        <dbReference type="EMBL" id="RVW33274.1"/>
    </source>
</evidence>
<evidence type="ECO:0000313" key="2">
    <source>
        <dbReference type="Proteomes" id="UP000288805"/>
    </source>
</evidence>
<proteinExistence type="predicted"/>
<dbReference type="AlphaFoldDB" id="A0A438DCS8"/>
<dbReference type="EMBL" id="QGNW01001684">
    <property type="protein sequence ID" value="RVW33274.1"/>
    <property type="molecule type" value="Genomic_DNA"/>
</dbReference>
<sequence length="146" mass="15347">MIDTIAEAGSGIKGLTGYQIGNTYLEEEVQELEVKLFVDDQGEFGSALAKKAINQSLLGPHLQKIAVKILSQTCSSSGCERNWSTCGGNRGIGGTGDGIGGDGSIGGGYVSQVDPTCHGHKEMKITMPHKIQIMDINQGHGINESN</sequence>
<accession>A0A438DCS8</accession>
<dbReference type="Proteomes" id="UP000288805">
    <property type="component" value="Unassembled WGS sequence"/>
</dbReference>
<name>A0A438DCS8_VITVI</name>
<comment type="caution">
    <text evidence="1">The sequence shown here is derived from an EMBL/GenBank/DDBJ whole genome shotgun (WGS) entry which is preliminary data.</text>
</comment>
<gene>
    <name evidence="1" type="ORF">CK203_107933</name>
</gene>
<protein>
    <submittedName>
        <fullName evidence="1">Uncharacterized protein</fullName>
    </submittedName>
</protein>